<dbReference type="EMBL" id="RXLQ01000039">
    <property type="protein sequence ID" value="RSZ55111.1"/>
    <property type="molecule type" value="Genomic_DNA"/>
</dbReference>
<evidence type="ECO:0000256" key="2">
    <source>
        <dbReference type="SAM" id="MobiDB-lite"/>
    </source>
</evidence>
<comment type="similarity">
    <text evidence="1">Belongs to the VgrG protein family.</text>
</comment>
<dbReference type="InterPro" id="IPR017847">
    <property type="entry name" value="T6SS_RhsGE_Vgr_subset"/>
</dbReference>
<feature type="domain" description="Gp5/Type VI secretion system Vgr protein OB-fold" evidence="3">
    <location>
        <begin position="409"/>
        <end position="476"/>
    </location>
</feature>
<dbReference type="SUPFAM" id="SSF69349">
    <property type="entry name" value="Phage fibre proteins"/>
    <property type="match status" value="2"/>
</dbReference>
<evidence type="ECO:0000259" key="3">
    <source>
        <dbReference type="Pfam" id="PF04717"/>
    </source>
</evidence>
<dbReference type="Proteomes" id="UP000278085">
    <property type="component" value="Unassembled WGS sequence"/>
</dbReference>
<evidence type="ECO:0000313" key="7">
    <source>
        <dbReference type="Proteomes" id="UP000278085"/>
    </source>
</evidence>
<dbReference type="Pfam" id="PF13296">
    <property type="entry name" value="T6SS_Vgr"/>
    <property type="match status" value="1"/>
</dbReference>
<feature type="region of interest" description="Disordered" evidence="2">
    <location>
        <begin position="610"/>
        <end position="649"/>
    </location>
</feature>
<evidence type="ECO:0000313" key="6">
    <source>
        <dbReference type="EMBL" id="RSZ55111.1"/>
    </source>
</evidence>
<dbReference type="InterPro" id="IPR028244">
    <property type="entry name" value="T6SS_Rhs_Vgr_dom"/>
</dbReference>
<dbReference type="Pfam" id="PF04717">
    <property type="entry name" value="Phage_base_V"/>
    <property type="match status" value="1"/>
</dbReference>
<dbReference type="NCBIfam" id="TIGR03361">
    <property type="entry name" value="VI_Rhs_Vgr"/>
    <property type="match status" value="1"/>
</dbReference>
<dbReference type="NCBIfam" id="TIGR01646">
    <property type="entry name" value="vgr_GE"/>
    <property type="match status" value="1"/>
</dbReference>
<dbReference type="InterPro" id="IPR006531">
    <property type="entry name" value="Gp5/Vgr_OB"/>
</dbReference>
<sequence length="869" mass="95525">MGSISAAVAAMALSRQHNRIMRLSFPHGDGPDDVLLANRMEAREELSRDFEYTVEVLSDNASIALKDLQGKMVTIELVRGDGTLRYFNGYVFAFQLARTDGSVAFYSMVLKPWLAYLKLRRDNYVFHDATLREQTTSIFDDYGTHPDWDCRIRSDEPRMTMACQFAEDDHNYLHRRWEAAGWHYWYEHTASGHKLILSDDSPQAAPIDGKPEVRFQRHGGVIEEDAIGEWSPVRDLVAASIALSSFDFKHPHPANVDVPTLNQQGAVLKIESYEYTGAYGFTDSAAGTEQARLRMEETEASGKHFSARGNNRFSMPGRSFRLAEHFHDDPDGAGGAEQNDFLIVGVHHTISNNYLQQVDTPAEYSNRFTCLRKRIPWRPGRGYNSTATRILAPQTATVVTPAGDDVFTDAYGRVRVQFHWDRVGSNDERSSAWLRVSTPWAGAELGAHAIPRKGQEVVVVWLDGNPDRPIISGAVYNERNMPPWKVADQKALMGIRSRELTPDGGNAAGGRSNHLVLDDSGGQIQAQLKSDHQHSQLSLGHITRIEDNMGRKDSRGEGFALETNGAGALRASRGLLLSTDGRTRAVGGTLSRDELVRCLEQALDLARSLGDAAEQHEGGARDSKPQESLTEAVSALGHGSGNETGEKGRMPGGVPVIAITAAAGIASATPMDQTHFAGKNMDTVARHNQQHYAGKNILHTAGKDIEQFALDGDIRSIANKGKLIQQAQHNAIEITADKSVTVLSTKDHILMAAEKHVTLTSGGAYIKLSGGNIEIVCPGNLIFKSASRSFTGPGSMKQDMPTFEVGDTGRKFMLHRDGDKLDKLDNHNYKIKLDDGQLIEGKTGKDGLTKLAEKDVMRIADIKVWKDKA</sequence>
<dbReference type="InterPro" id="IPR006533">
    <property type="entry name" value="T6SS_Vgr_RhsGE"/>
</dbReference>
<evidence type="ECO:0000259" key="4">
    <source>
        <dbReference type="Pfam" id="PF10106"/>
    </source>
</evidence>
<dbReference type="Pfam" id="PF10106">
    <property type="entry name" value="DUF2345"/>
    <property type="match status" value="1"/>
</dbReference>
<feature type="compositionally biased region" description="Basic and acidic residues" evidence="2">
    <location>
        <begin position="613"/>
        <end position="625"/>
    </location>
</feature>
<dbReference type="InterPro" id="IPR037026">
    <property type="entry name" value="Vgr_OB-fold_dom_sf"/>
</dbReference>
<organism evidence="6 7">
    <name type="scientific">Massilia atriviolacea</name>
    <dbReference type="NCBI Taxonomy" id="2495579"/>
    <lineage>
        <taxon>Bacteria</taxon>
        <taxon>Pseudomonadati</taxon>
        <taxon>Pseudomonadota</taxon>
        <taxon>Betaproteobacteria</taxon>
        <taxon>Burkholderiales</taxon>
        <taxon>Oxalobacteraceae</taxon>
        <taxon>Telluria group</taxon>
        <taxon>Massilia</taxon>
    </lineage>
</organism>
<evidence type="ECO:0000259" key="5">
    <source>
        <dbReference type="Pfam" id="PF13296"/>
    </source>
</evidence>
<dbReference type="Gene3D" id="2.40.50.230">
    <property type="entry name" value="Gp5 N-terminal domain"/>
    <property type="match status" value="1"/>
</dbReference>
<feature type="domain" description="Putative type VI secretion system Rhs element associated Vgr" evidence="5">
    <location>
        <begin position="507"/>
        <end position="613"/>
    </location>
</feature>
<name>A0A430HC93_9BURK</name>
<gene>
    <name evidence="6" type="ORF">EJB06_31150</name>
</gene>
<dbReference type="SUPFAM" id="SSF69255">
    <property type="entry name" value="gp5 N-terminal domain-like"/>
    <property type="match status" value="1"/>
</dbReference>
<feature type="domain" description="DUF2345" evidence="4">
    <location>
        <begin position="653"/>
        <end position="793"/>
    </location>
</feature>
<dbReference type="Gene3D" id="3.55.50.10">
    <property type="entry name" value="Baseplate protein-like domains"/>
    <property type="match status" value="1"/>
</dbReference>
<dbReference type="Pfam" id="PF05954">
    <property type="entry name" value="Phage_GPD"/>
    <property type="match status" value="1"/>
</dbReference>
<evidence type="ECO:0000256" key="1">
    <source>
        <dbReference type="ARBA" id="ARBA00005558"/>
    </source>
</evidence>
<dbReference type="InterPro" id="IPR018769">
    <property type="entry name" value="VgrG2_DUF2345"/>
</dbReference>
<comment type="caution">
    <text evidence="6">The sequence shown here is derived from an EMBL/GenBank/DDBJ whole genome shotgun (WGS) entry which is preliminary data.</text>
</comment>
<protein>
    <submittedName>
        <fullName evidence="6">Type VI secretion system tip protein VgrG</fullName>
    </submittedName>
</protein>
<dbReference type="OrthoDB" id="1907165at2"/>
<dbReference type="SUPFAM" id="SSF69279">
    <property type="entry name" value="Phage tail proteins"/>
    <property type="match status" value="2"/>
</dbReference>
<reference evidence="6 7" key="1">
    <citation type="submission" date="2018-12" db="EMBL/GenBank/DDBJ databases">
        <authorList>
            <person name="Yang E."/>
        </authorList>
    </citation>
    <scope>NUCLEOTIDE SEQUENCE [LARGE SCALE GENOMIC DNA]</scope>
    <source>
        <strain evidence="6 7">SOD</strain>
    </source>
</reference>
<proteinExistence type="inferred from homology"/>
<dbReference type="Gene3D" id="2.30.110.50">
    <property type="match status" value="1"/>
</dbReference>
<accession>A0A430HC93</accession>
<dbReference type="Gene3D" id="4.10.220.110">
    <property type="match status" value="1"/>
</dbReference>
<dbReference type="AlphaFoldDB" id="A0A430HC93"/>
<keyword evidence="7" id="KW-1185">Reference proteome</keyword>